<dbReference type="AlphaFoldDB" id="L0DIB3"/>
<accession>L0DIB3</accession>
<dbReference type="eggNOG" id="COG0673">
    <property type="taxonomic scope" value="Bacteria"/>
</dbReference>
<reference evidence="3 4" key="1">
    <citation type="submission" date="2012-02" db="EMBL/GenBank/DDBJ databases">
        <title>Complete sequence of chromosome of Singulisphaera acidiphila DSM 18658.</title>
        <authorList>
            <consortium name="US DOE Joint Genome Institute (JGI-PGF)"/>
            <person name="Lucas S."/>
            <person name="Copeland A."/>
            <person name="Lapidus A."/>
            <person name="Glavina del Rio T."/>
            <person name="Dalin E."/>
            <person name="Tice H."/>
            <person name="Bruce D."/>
            <person name="Goodwin L."/>
            <person name="Pitluck S."/>
            <person name="Peters L."/>
            <person name="Ovchinnikova G."/>
            <person name="Chertkov O."/>
            <person name="Kyrpides N."/>
            <person name="Mavromatis K."/>
            <person name="Ivanova N."/>
            <person name="Brettin T."/>
            <person name="Detter J.C."/>
            <person name="Han C."/>
            <person name="Larimer F."/>
            <person name="Land M."/>
            <person name="Hauser L."/>
            <person name="Markowitz V."/>
            <person name="Cheng J.-F."/>
            <person name="Hugenholtz P."/>
            <person name="Woyke T."/>
            <person name="Wu D."/>
            <person name="Tindall B."/>
            <person name="Pomrenke H."/>
            <person name="Brambilla E."/>
            <person name="Klenk H.-P."/>
            <person name="Eisen J.A."/>
        </authorList>
    </citation>
    <scope>NUCLEOTIDE SEQUENCE [LARGE SCALE GENOMIC DNA]</scope>
    <source>
        <strain evidence="4">ATCC BAA-1392 / DSM 18658 / VKM B-2454 / MOB10</strain>
    </source>
</reference>
<dbReference type="OrthoDB" id="9795543at2"/>
<name>L0DIB3_SINAD</name>
<organism evidence="3 4">
    <name type="scientific">Singulisphaera acidiphila (strain ATCC BAA-1392 / DSM 18658 / VKM B-2454 / MOB10)</name>
    <dbReference type="NCBI Taxonomy" id="886293"/>
    <lineage>
        <taxon>Bacteria</taxon>
        <taxon>Pseudomonadati</taxon>
        <taxon>Planctomycetota</taxon>
        <taxon>Planctomycetia</taxon>
        <taxon>Isosphaerales</taxon>
        <taxon>Isosphaeraceae</taxon>
        <taxon>Singulisphaera</taxon>
    </lineage>
</organism>
<proteinExistence type="predicted"/>
<dbReference type="GO" id="GO:0000166">
    <property type="term" value="F:nucleotide binding"/>
    <property type="evidence" value="ECO:0007669"/>
    <property type="project" value="InterPro"/>
</dbReference>
<dbReference type="EMBL" id="CP003364">
    <property type="protein sequence ID" value="AGA29139.1"/>
    <property type="molecule type" value="Genomic_DNA"/>
</dbReference>
<gene>
    <name evidence="3" type="ordered locus">Sinac_4983</name>
</gene>
<evidence type="ECO:0000313" key="3">
    <source>
        <dbReference type="EMBL" id="AGA29139.1"/>
    </source>
</evidence>
<dbReference type="HOGENOM" id="CLU_023194_1_3_0"/>
<dbReference type="Gene3D" id="3.40.50.720">
    <property type="entry name" value="NAD(P)-binding Rossmann-like Domain"/>
    <property type="match status" value="1"/>
</dbReference>
<dbReference type="Proteomes" id="UP000010798">
    <property type="component" value="Chromosome"/>
</dbReference>
<dbReference type="KEGG" id="saci:Sinac_4983"/>
<keyword evidence="4" id="KW-1185">Reference proteome</keyword>
<evidence type="ECO:0000313" key="4">
    <source>
        <dbReference type="Proteomes" id="UP000010798"/>
    </source>
</evidence>
<dbReference type="InterPro" id="IPR036291">
    <property type="entry name" value="NAD(P)-bd_dom_sf"/>
</dbReference>
<evidence type="ECO:0000259" key="1">
    <source>
        <dbReference type="Pfam" id="PF01408"/>
    </source>
</evidence>
<sequence length="353" mass="38694">MSLSSPLRGGLIGCGYVSQHHLEGWKTVPGASIVALCDLDPERLERAGQLIPAKAYRDAADLFRHGDLDFVELCTRPESHRELVELAARHGVHVLCQKPSALVRSDLLAMIASCASASVRLMIHENWRFRPWYRALKRELEAGTIGRPIRLRLTHRDTRALRPDGFRDQPYFATMPRLILLEMGCHLVDTARYLLGEVETVSATLGRFGAGQVGEDLATLSLGYTSGALGLLDMTWCASADVARSEWALNETAVEGSEGLLKLQTDGSLLRVGLDGTTDRRSVPLKPDDQVYVDGYAQTQAHFIEGLLQGISHETSGTDNLKTMDVVWAGYTSAEEGRKVRILPPAGLTSSPH</sequence>
<dbReference type="PANTHER" id="PTHR43708">
    <property type="entry name" value="CONSERVED EXPRESSED OXIDOREDUCTASE (EUROFUNG)"/>
    <property type="match status" value="1"/>
</dbReference>
<dbReference type="InterPro" id="IPR055170">
    <property type="entry name" value="GFO_IDH_MocA-like_dom"/>
</dbReference>
<dbReference type="InterPro" id="IPR051317">
    <property type="entry name" value="Gfo/Idh/MocA_oxidoreduct"/>
</dbReference>
<dbReference type="PANTHER" id="PTHR43708:SF8">
    <property type="entry name" value="OXIDOREDUCTASE"/>
    <property type="match status" value="1"/>
</dbReference>
<feature type="domain" description="Gfo/Idh/MocA-like oxidoreductase N-terminal" evidence="1">
    <location>
        <begin position="8"/>
        <end position="123"/>
    </location>
</feature>
<dbReference type="Pfam" id="PF01408">
    <property type="entry name" value="GFO_IDH_MocA"/>
    <property type="match status" value="1"/>
</dbReference>
<dbReference type="Gene3D" id="3.30.360.10">
    <property type="entry name" value="Dihydrodipicolinate Reductase, domain 2"/>
    <property type="match status" value="1"/>
</dbReference>
<dbReference type="STRING" id="886293.Sinac_4983"/>
<dbReference type="SUPFAM" id="SSF51735">
    <property type="entry name" value="NAD(P)-binding Rossmann-fold domains"/>
    <property type="match status" value="1"/>
</dbReference>
<dbReference type="RefSeq" id="WP_015248247.1">
    <property type="nucleotide sequence ID" value="NC_019892.1"/>
</dbReference>
<feature type="domain" description="GFO/IDH/MocA-like oxidoreductase" evidence="2">
    <location>
        <begin position="133"/>
        <end position="260"/>
    </location>
</feature>
<protein>
    <submittedName>
        <fullName evidence="3">Putative dehydrogenase</fullName>
    </submittedName>
</protein>
<evidence type="ECO:0000259" key="2">
    <source>
        <dbReference type="Pfam" id="PF22725"/>
    </source>
</evidence>
<dbReference type="SUPFAM" id="SSF55347">
    <property type="entry name" value="Glyceraldehyde-3-phosphate dehydrogenase-like, C-terminal domain"/>
    <property type="match status" value="1"/>
</dbReference>
<dbReference type="InterPro" id="IPR000683">
    <property type="entry name" value="Gfo/Idh/MocA-like_OxRdtase_N"/>
</dbReference>
<dbReference type="Pfam" id="PF22725">
    <property type="entry name" value="GFO_IDH_MocA_C3"/>
    <property type="match status" value="1"/>
</dbReference>